<evidence type="ECO:0000313" key="3">
    <source>
        <dbReference type="Proteomes" id="UP000677228"/>
    </source>
</evidence>
<name>A0A8S2G4I9_9BILA</name>
<organism evidence="1 3">
    <name type="scientific">Didymodactylos carnosus</name>
    <dbReference type="NCBI Taxonomy" id="1234261"/>
    <lineage>
        <taxon>Eukaryota</taxon>
        <taxon>Metazoa</taxon>
        <taxon>Spiralia</taxon>
        <taxon>Gnathifera</taxon>
        <taxon>Rotifera</taxon>
        <taxon>Eurotatoria</taxon>
        <taxon>Bdelloidea</taxon>
        <taxon>Philodinida</taxon>
        <taxon>Philodinidae</taxon>
        <taxon>Didymodactylos</taxon>
    </lineage>
</organism>
<protein>
    <submittedName>
        <fullName evidence="1">Uncharacterized protein</fullName>
    </submittedName>
</protein>
<dbReference type="EMBL" id="CAJNOK010050602">
    <property type="protein sequence ID" value="CAF1601002.1"/>
    <property type="molecule type" value="Genomic_DNA"/>
</dbReference>
<dbReference type="AlphaFoldDB" id="A0A8S2G4I9"/>
<accession>A0A8S2G4I9</accession>
<comment type="caution">
    <text evidence="1">The sequence shown here is derived from an EMBL/GenBank/DDBJ whole genome shotgun (WGS) entry which is preliminary data.</text>
</comment>
<proteinExistence type="predicted"/>
<dbReference type="EMBL" id="CAJOBA010074359">
    <property type="protein sequence ID" value="CAF4409406.1"/>
    <property type="molecule type" value="Genomic_DNA"/>
</dbReference>
<evidence type="ECO:0000313" key="2">
    <source>
        <dbReference type="EMBL" id="CAF4409406.1"/>
    </source>
</evidence>
<dbReference type="Proteomes" id="UP000682733">
    <property type="component" value="Unassembled WGS sequence"/>
</dbReference>
<reference evidence="1" key="1">
    <citation type="submission" date="2021-02" db="EMBL/GenBank/DDBJ databases">
        <authorList>
            <person name="Nowell W R."/>
        </authorList>
    </citation>
    <scope>NUCLEOTIDE SEQUENCE</scope>
</reference>
<dbReference type="Proteomes" id="UP000677228">
    <property type="component" value="Unassembled WGS sequence"/>
</dbReference>
<sequence>MQTCEDIHRLVEFLRLSFQNTLGDKPNGEISLLKFETELLHYWLIDHSETFYDLLDLISDTKNYLWQYTAKILSFIDRRINLTNIIKENNGQIELTDEYSNLNNYLLTKNNNFILERLFSNRIHMNLILNVSKRQIKDFLLPLPLPLFQCKKQFFHIDKILRSLRVINDFRYLITQCGNNSRLTFSLYSWFIQYYSNIYTTNDNVNVNVNSFVKIIEDQLKEELIQNFEPIGIEFITNLCKNFKTSNSTYFQLSSSMSNNDVYLRVTVLRIFALFLSSKCTKNVTYLN</sequence>
<feature type="non-terminal residue" evidence="1">
    <location>
        <position position="288"/>
    </location>
</feature>
<evidence type="ECO:0000313" key="1">
    <source>
        <dbReference type="EMBL" id="CAF1601002.1"/>
    </source>
</evidence>
<gene>
    <name evidence="1" type="ORF">OVA965_LOCUS42093</name>
    <name evidence="2" type="ORF">TMI583_LOCUS43895</name>
</gene>